<reference evidence="7" key="1">
    <citation type="submission" date="2020-12" db="EMBL/GenBank/DDBJ databases">
        <title>Taurinivorans muris gen. nov., sp. nov., fundamental and realized metabolic niche of a ubiquitous sulfidogenic bacterium in the murine intestine.</title>
        <authorList>
            <person name="Ye H."/>
            <person name="Hanson B.T."/>
            <person name="Loy A."/>
        </authorList>
    </citation>
    <scope>NUCLEOTIDE SEQUENCE</scope>
    <source>
        <strain evidence="7">LT0009</strain>
    </source>
</reference>
<dbReference type="Gene3D" id="3.30.70.660">
    <property type="entry name" value="Pseudouridine synthase I, catalytic domain, C-terminal subdomain"/>
    <property type="match status" value="1"/>
</dbReference>
<sequence>MPRLRLTLAYAGTNYKGWQRQLQGDVELPTVQGVVEKEISRICDTKISLQGSGRTDTGVHADCQVAHCDIPENKTRLNWKLALNTALPHDIRIKEYAIVADTFHALYDVEKKAYTYSLWLDRNFVPPKLYPYTWACGKLNLNAVDEAIQYLIGEHDFSFAQNQGTNIKTTIRTVYEINRTDFEKQHSQDPSNYELKITFIANGYLKQMVRNLVGILVACGKGKMRANDIPELILAKDRKKSPPTAPPQGLTMTRIWYKDE</sequence>
<comment type="catalytic activity">
    <reaction evidence="4 5">
        <text>uridine(38/39/40) in tRNA = pseudouridine(38/39/40) in tRNA</text>
        <dbReference type="Rhea" id="RHEA:22376"/>
        <dbReference type="Rhea" id="RHEA-COMP:10085"/>
        <dbReference type="Rhea" id="RHEA-COMP:10087"/>
        <dbReference type="ChEBI" id="CHEBI:65314"/>
        <dbReference type="ChEBI" id="CHEBI:65315"/>
        <dbReference type="EC" id="5.4.99.12"/>
    </reaction>
</comment>
<protein>
    <recommendedName>
        <fullName evidence="4">tRNA pseudouridine synthase A</fullName>
        <ecNumber evidence="4">5.4.99.12</ecNumber>
    </recommendedName>
    <alternativeName>
        <fullName evidence="4">tRNA pseudouridine(38-40) synthase</fullName>
    </alternativeName>
    <alternativeName>
        <fullName evidence="4">tRNA pseudouridylate synthase I</fullName>
    </alternativeName>
    <alternativeName>
        <fullName evidence="4">tRNA-uridine isomerase I</fullName>
    </alternativeName>
</protein>
<dbReference type="CDD" id="cd02570">
    <property type="entry name" value="PseudoU_synth_EcTruA"/>
    <property type="match status" value="1"/>
</dbReference>
<dbReference type="PANTHER" id="PTHR11142:SF0">
    <property type="entry name" value="TRNA PSEUDOURIDINE SYNTHASE-LIKE 1"/>
    <property type="match status" value="1"/>
</dbReference>
<comment type="function">
    <text evidence="4">Formation of pseudouridine at positions 38, 39 and 40 in the anticodon stem and loop of transfer RNAs.</text>
</comment>
<evidence type="ECO:0000259" key="6">
    <source>
        <dbReference type="Pfam" id="PF01416"/>
    </source>
</evidence>
<dbReference type="InterPro" id="IPR020095">
    <property type="entry name" value="PsdUridine_synth_TruA_C"/>
</dbReference>
<organism evidence="7 8">
    <name type="scientific">Taurinivorans muris</name>
    <dbReference type="NCBI Taxonomy" id="2787751"/>
    <lineage>
        <taxon>Bacteria</taxon>
        <taxon>Pseudomonadati</taxon>
        <taxon>Thermodesulfobacteriota</taxon>
        <taxon>Desulfovibrionia</taxon>
        <taxon>Desulfovibrionales</taxon>
        <taxon>Desulfovibrionaceae</taxon>
        <taxon>Taurinivorans</taxon>
    </lineage>
</organism>
<feature type="binding site" evidence="4">
    <location>
        <position position="114"/>
    </location>
    <ligand>
        <name>substrate</name>
    </ligand>
</feature>
<dbReference type="PANTHER" id="PTHR11142">
    <property type="entry name" value="PSEUDOURIDYLATE SYNTHASE"/>
    <property type="match status" value="1"/>
</dbReference>
<comment type="subunit">
    <text evidence="4">Homodimer.</text>
</comment>
<comment type="caution">
    <text evidence="4">Lacks conserved residue(s) required for the propagation of feature annotation.</text>
</comment>
<evidence type="ECO:0000256" key="2">
    <source>
        <dbReference type="ARBA" id="ARBA00022694"/>
    </source>
</evidence>
<keyword evidence="2 4" id="KW-0819">tRNA processing</keyword>
<feature type="domain" description="Pseudouridine synthase I TruA alpha/beta" evidence="6">
    <location>
        <begin position="9"/>
        <end position="108"/>
    </location>
</feature>
<dbReference type="RefSeq" id="WP_334315880.1">
    <property type="nucleotide sequence ID" value="NZ_CP065938.1"/>
</dbReference>
<proteinExistence type="inferred from homology"/>
<evidence type="ECO:0000313" key="7">
    <source>
        <dbReference type="EMBL" id="UWX06277.1"/>
    </source>
</evidence>
<keyword evidence="3 4" id="KW-0413">Isomerase</keyword>
<dbReference type="InterPro" id="IPR020094">
    <property type="entry name" value="TruA/RsuA/RluB/E/F_N"/>
</dbReference>
<evidence type="ECO:0000256" key="4">
    <source>
        <dbReference type="HAMAP-Rule" id="MF_00171"/>
    </source>
</evidence>
<feature type="active site" description="Nucleophile" evidence="4">
    <location>
        <position position="56"/>
    </location>
</feature>
<dbReference type="HAMAP" id="MF_00171">
    <property type="entry name" value="TruA"/>
    <property type="match status" value="1"/>
</dbReference>
<dbReference type="GO" id="GO:0160147">
    <property type="term" value="F:tRNA pseudouridine(38-40) synthase activity"/>
    <property type="evidence" value="ECO:0007669"/>
    <property type="project" value="UniProtKB-EC"/>
</dbReference>
<dbReference type="SUPFAM" id="SSF55120">
    <property type="entry name" value="Pseudouridine synthase"/>
    <property type="match status" value="1"/>
</dbReference>
<dbReference type="InterPro" id="IPR001406">
    <property type="entry name" value="PsdUridine_synth_TruA"/>
</dbReference>
<dbReference type="InterPro" id="IPR020097">
    <property type="entry name" value="PsdUridine_synth_TruA_a/b_dom"/>
</dbReference>
<dbReference type="PIRSF" id="PIRSF001430">
    <property type="entry name" value="tRNA_psdUrid_synth"/>
    <property type="match status" value="1"/>
</dbReference>
<dbReference type="NCBIfam" id="TIGR00071">
    <property type="entry name" value="hisT_truA"/>
    <property type="match status" value="1"/>
</dbReference>
<dbReference type="InterPro" id="IPR020103">
    <property type="entry name" value="PsdUridine_synth_cat_dom_sf"/>
</dbReference>
<gene>
    <name evidence="4 7" type="primary">truA</name>
    <name evidence="7" type="ORF">JBF11_02895</name>
</gene>
<dbReference type="Gene3D" id="3.30.70.580">
    <property type="entry name" value="Pseudouridine synthase I, catalytic domain, N-terminal subdomain"/>
    <property type="match status" value="1"/>
</dbReference>
<evidence type="ECO:0000256" key="3">
    <source>
        <dbReference type="ARBA" id="ARBA00023235"/>
    </source>
</evidence>
<feature type="domain" description="Pseudouridine synthase I TruA alpha/beta" evidence="6">
    <location>
        <begin position="147"/>
        <end position="257"/>
    </location>
</feature>
<comment type="similarity">
    <text evidence="1 4 5">Belongs to the tRNA pseudouridine synthase TruA family.</text>
</comment>
<evidence type="ECO:0000256" key="1">
    <source>
        <dbReference type="ARBA" id="ARBA00009375"/>
    </source>
</evidence>
<keyword evidence="8" id="KW-1185">Reference proteome</keyword>
<evidence type="ECO:0000313" key="8">
    <source>
        <dbReference type="Proteomes" id="UP001058120"/>
    </source>
</evidence>
<evidence type="ECO:0000256" key="5">
    <source>
        <dbReference type="RuleBase" id="RU003792"/>
    </source>
</evidence>
<accession>A0ABY5Y3J0</accession>
<dbReference type="EC" id="5.4.99.12" evidence="4"/>
<dbReference type="Proteomes" id="UP001058120">
    <property type="component" value="Chromosome"/>
</dbReference>
<name>A0ABY5Y3J0_9BACT</name>
<dbReference type="EMBL" id="CP065938">
    <property type="protein sequence ID" value="UWX06277.1"/>
    <property type="molecule type" value="Genomic_DNA"/>
</dbReference>
<dbReference type="Pfam" id="PF01416">
    <property type="entry name" value="PseudoU_synth_1"/>
    <property type="match status" value="2"/>
</dbReference>